<dbReference type="SUPFAM" id="SSF102114">
    <property type="entry name" value="Radical SAM enzymes"/>
    <property type="match status" value="1"/>
</dbReference>
<dbReference type="GO" id="GO:0003824">
    <property type="term" value="F:catalytic activity"/>
    <property type="evidence" value="ECO:0007669"/>
    <property type="project" value="InterPro"/>
</dbReference>
<evidence type="ECO:0000259" key="5">
    <source>
        <dbReference type="PROSITE" id="PS51918"/>
    </source>
</evidence>
<evidence type="ECO:0000313" key="6">
    <source>
        <dbReference type="EMBL" id="AIY90703.1"/>
    </source>
</evidence>
<proteinExistence type="predicted"/>
<reference evidence="6 7" key="1">
    <citation type="journal article" date="2015" name="Appl. Environ. Microbiol.">
        <title>The Geoglobus acetivorans genome: Fe(III) reduction, acetate utilization, autotrophic growth, and degradation of aromatic compounds in a hyperthermophilic archaeon.</title>
        <authorList>
            <person name="Mardanov A.V."/>
            <person name="Slododkina G.B."/>
            <person name="Slobodkin A.I."/>
            <person name="Beletsky A.V."/>
            <person name="Gavrilov S.N."/>
            <person name="Kublanov I.V."/>
            <person name="Bonch-Osmolovskaya E.A."/>
            <person name="Skryabin K.G."/>
            <person name="Ravin N.V."/>
        </authorList>
    </citation>
    <scope>NUCLEOTIDE SEQUENCE [LARGE SCALE GENOMIC DNA]</scope>
    <source>
        <strain evidence="6 7">SBH6</strain>
    </source>
</reference>
<evidence type="ECO:0000256" key="1">
    <source>
        <dbReference type="ARBA" id="ARBA00022691"/>
    </source>
</evidence>
<dbReference type="InterPro" id="IPR007197">
    <property type="entry name" value="rSAM"/>
</dbReference>
<dbReference type="Proteomes" id="UP000030624">
    <property type="component" value="Chromosome"/>
</dbReference>
<dbReference type="PROSITE" id="PS51918">
    <property type="entry name" value="RADICAL_SAM"/>
    <property type="match status" value="1"/>
</dbReference>
<feature type="domain" description="Radical SAM core" evidence="5">
    <location>
        <begin position="1"/>
        <end position="175"/>
    </location>
</feature>
<dbReference type="GO" id="GO:0046872">
    <property type="term" value="F:metal ion binding"/>
    <property type="evidence" value="ECO:0007669"/>
    <property type="project" value="UniProtKB-KW"/>
</dbReference>
<gene>
    <name evidence="6" type="ORF">GACE_1672</name>
</gene>
<dbReference type="HOGENOM" id="CLU_033784_1_0_2"/>
<evidence type="ECO:0000313" key="7">
    <source>
        <dbReference type="Proteomes" id="UP000030624"/>
    </source>
</evidence>
<dbReference type="InterPro" id="IPR058240">
    <property type="entry name" value="rSAM_sf"/>
</dbReference>
<organism evidence="6 7">
    <name type="scientific">Geoglobus acetivorans</name>
    <dbReference type="NCBI Taxonomy" id="565033"/>
    <lineage>
        <taxon>Archaea</taxon>
        <taxon>Methanobacteriati</taxon>
        <taxon>Methanobacteriota</taxon>
        <taxon>Archaeoglobi</taxon>
        <taxon>Archaeoglobales</taxon>
        <taxon>Archaeoglobaceae</taxon>
        <taxon>Geoglobus</taxon>
    </lineage>
</organism>
<dbReference type="AlphaFoldDB" id="A0A0A7GFS6"/>
<evidence type="ECO:0000256" key="2">
    <source>
        <dbReference type="ARBA" id="ARBA00022723"/>
    </source>
</evidence>
<evidence type="ECO:0000256" key="3">
    <source>
        <dbReference type="ARBA" id="ARBA00023004"/>
    </source>
</evidence>
<keyword evidence="3" id="KW-0408">Iron</keyword>
<dbReference type="eggNOG" id="arCOG00661">
    <property type="taxonomic scope" value="Archaea"/>
</dbReference>
<keyword evidence="1" id="KW-0949">S-adenosyl-L-methionine</keyword>
<dbReference type="EMBL" id="CP009552">
    <property type="protein sequence ID" value="AIY90703.1"/>
    <property type="molecule type" value="Genomic_DNA"/>
</dbReference>
<dbReference type="GO" id="GO:0051536">
    <property type="term" value="F:iron-sulfur cluster binding"/>
    <property type="evidence" value="ECO:0007669"/>
    <property type="project" value="UniProtKB-KW"/>
</dbReference>
<dbReference type="InterPro" id="IPR013785">
    <property type="entry name" value="Aldolase_TIM"/>
</dbReference>
<dbReference type="Gene3D" id="3.20.20.70">
    <property type="entry name" value="Aldolase class I"/>
    <property type="match status" value="1"/>
</dbReference>
<keyword evidence="2" id="KW-0479">Metal-binding</keyword>
<name>A0A0A7GFS6_GEOAI</name>
<sequence>MEKRLVNGAFISNSIKDPERSMDEIIESAEIIRRNFDGYLHLKIIPGCSRDQIKQAVMLADRISVNLESPSYSLLTELCSTKSRSDFSRTLRIALKMARRAGRSFTTQMIAGLGEKDVQILKVAEKLYGKGVKRVYYSRFTPLKGTPLEDMRGERRVRVVKLYRADALIRLYGFDVKELEEVMVDGNLTNEDPKILLALRKLEKGEKLRPLEVPGLGLKTSRLVEEGRSLLELKKLGFSIRRAVAFDPSQRKLQDFGIKTG</sequence>
<protein>
    <submittedName>
        <fullName evidence="6">Biotin synthase related domain containing protein</fullName>
    </submittedName>
</protein>
<evidence type="ECO:0000256" key="4">
    <source>
        <dbReference type="ARBA" id="ARBA00023014"/>
    </source>
</evidence>
<dbReference type="STRING" id="565033.GACE_1672"/>
<keyword evidence="4" id="KW-0411">Iron-sulfur</keyword>
<dbReference type="KEGG" id="gac:GACE_1672"/>
<accession>A0A0A7GFS6</accession>